<evidence type="ECO:0000256" key="1">
    <source>
        <dbReference type="SAM" id="Phobius"/>
    </source>
</evidence>
<dbReference type="EMBL" id="CP015840">
    <property type="protein sequence ID" value="ANG66384.1"/>
    <property type="molecule type" value="Genomic_DNA"/>
</dbReference>
<proteinExistence type="predicted"/>
<organism evidence="2 3">
    <name type="scientific">Chlamydia gallinacea 08-1274/3</name>
    <dbReference type="NCBI Taxonomy" id="1143323"/>
    <lineage>
        <taxon>Bacteria</taxon>
        <taxon>Pseudomonadati</taxon>
        <taxon>Chlamydiota</taxon>
        <taxon>Chlamydiia</taxon>
        <taxon>Chlamydiales</taxon>
        <taxon>Chlamydiaceae</taxon>
        <taxon>Chlamydia/Chlamydophila group</taxon>
        <taxon>Chlamydia</taxon>
    </lineage>
</organism>
<name>A0A173DZM4_9CHLA</name>
<accession>A0A173DZM4</accession>
<feature type="transmembrane region" description="Helical" evidence="1">
    <location>
        <begin position="70"/>
        <end position="92"/>
    </location>
</feature>
<keyword evidence="1" id="KW-0472">Membrane</keyword>
<reference evidence="2 3" key="1">
    <citation type="journal article" date="2014" name="Syst. Appl. Microbiol.">
        <title>Evidence for the existence of two new members of the family Chlamydiaceae and proposal of Chlamydia avium sp. nov. and Chlamydia gallinacea sp. nov.</title>
        <authorList>
            <person name="Sachse K."/>
            <person name="Laroucau K."/>
            <person name="Riege K."/>
            <person name="Wehner S."/>
            <person name="Dilcher M."/>
            <person name="Creasy H.H."/>
            <person name="Weidmann M."/>
            <person name="Myers G."/>
            <person name="Vorimore F."/>
            <person name="Vicari N."/>
            <person name="Magnino S."/>
            <person name="Liebler-Tenorio E."/>
            <person name="Ruettger A."/>
            <person name="Bavoil P.M."/>
            <person name="Hufert F.T."/>
            <person name="Rossello-Mora R."/>
            <person name="Marz M."/>
        </authorList>
    </citation>
    <scope>NUCLEOTIDE SEQUENCE [LARGE SCALE GENOMIC DNA]</scope>
    <source>
        <strain evidence="2 3">08-1274/3</strain>
    </source>
</reference>
<feature type="transmembrane region" description="Helical" evidence="1">
    <location>
        <begin position="37"/>
        <end position="64"/>
    </location>
</feature>
<keyword evidence="1" id="KW-0812">Transmembrane</keyword>
<evidence type="ECO:0000313" key="2">
    <source>
        <dbReference type="EMBL" id="ANG66384.1"/>
    </source>
</evidence>
<dbReference type="RefSeq" id="WP_021828201.1">
    <property type="nucleotide sequence ID" value="NZ_CP015840.1"/>
</dbReference>
<protein>
    <submittedName>
        <fullName evidence="2">Uncharacterized protein</fullName>
    </submittedName>
</protein>
<dbReference type="Proteomes" id="UP000019147">
    <property type="component" value="Chromosome"/>
</dbReference>
<dbReference type="KEGG" id="cgz:M787_003550"/>
<dbReference type="AlphaFoldDB" id="A0A173DZM4"/>
<sequence length="204" mass="23704">MTLPISPLPSPTINTHEPRRKKTVIFLLPWDTYRANLVFYNTICLALTLLACLGMTALMSYAVLYNHWSLFGINLGIIVLLTAVATILNFPLKNKILGSQLINEISQDILESGRDSAEKFRSTFINIRKNFIPKMETWYNQIQNMQENIVSKETHIRELSHTLDTMVQEKRKEFNLIQEIHPSTPQMEALHKLIQFWEQFKNTN</sequence>
<evidence type="ECO:0000313" key="3">
    <source>
        <dbReference type="Proteomes" id="UP000019147"/>
    </source>
</evidence>
<keyword evidence="1" id="KW-1133">Transmembrane helix</keyword>
<dbReference type="GeneID" id="81478380"/>
<gene>
    <name evidence="2" type="ORF">M787_003550</name>
</gene>
<dbReference type="STRING" id="1143323.M787_003550"/>